<keyword evidence="3" id="KW-0503">Monooxygenase</keyword>
<dbReference type="SUPFAM" id="SSF54373">
    <property type="entry name" value="FAD-linked reductases, C-terminal domain"/>
    <property type="match status" value="1"/>
</dbReference>
<evidence type="ECO:0000313" key="3">
    <source>
        <dbReference type="EMBL" id="QHC00805.1"/>
    </source>
</evidence>
<dbReference type="GO" id="GO:0018659">
    <property type="term" value="F:4-hydroxybenzoate 3-monooxygenase activity"/>
    <property type="evidence" value="ECO:0007669"/>
    <property type="project" value="UniProtKB-EC"/>
</dbReference>
<dbReference type="GO" id="GO:0071949">
    <property type="term" value="F:FAD binding"/>
    <property type="evidence" value="ECO:0007669"/>
    <property type="project" value="InterPro"/>
</dbReference>
<feature type="domain" description="FAD-binding" evidence="2">
    <location>
        <begin position="2"/>
        <end position="343"/>
    </location>
</feature>
<gene>
    <name evidence="3" type="ORF">EK0264_11255</name>
</gene>
<dbReference type="KEGG" id="eke:EK0264_11255"/>
<dbReference type="AlphaFoldDB" id="A0A7L4YNG0"/>
<dbReference type="EC" id="1.14.13.2" evidence="3"/>
<reference evidence="3 4" key="1">
    <citation type="journal article" date="2018" name="Int. J. Syst. Evol. Microbiol.">
        <title>Epidermidibacterium keratini gen. nov., sp. nov., a member of the family Sporichthyaceae, isolated from keratin epidermis.</title>
        <authorList>
            <person name="Lee D.G."/>
            <person name="Trujillo M.E."/>
            <person name="Kang S."/>
            <person name="Nam J.J."/>
            <person name="Kim Y.J."/>
        </authorList>
    </citation>
    <scope>NUCLEOTIDE SEQUENCE [LARGE SCALE GENOMIC DNA]</scope>
    <source>
        <strain evidence="3 4">EPI-7</strain>
    </source>
</reference>
<sequence>MRTQVGIIGAGPAGLFLARLLQLAGIDSVVLENRGREYVEKRVRAGILEQGTVDVLREIGVGERMNREGIEHAGTQLRFDGETHHIDFQELTGRKVMVYGQQEVVKDLIAQRIADDLPLHFSVSEVELHDLAGTTPRITYTDADGSPQSLECDYIAGCDGFHGVSRSFIPDGHLTAYDRTYPFAWFGILANARPSSKELIYTHSPHGFALHSLRSDHVVRNYLQVSPGFDPATMSDEQIWDEFDRRMATADGTFAINRGEITEKLVSTMRSWVITPMRYERLLLAGDAAHIVPPTGAKGMNLAVADVVVLAEGITRALQSGDESGLDSYSDVVLRRVWRCEHFSWWMTSMLHRFPPDHPEGDDFGLQMQLSQLRYVTTSEAAMRSLAENYVGLPLDYFR</sequence>
<dbReference type="PANTHER" id="PTHR43476:SF5">
    <property type="entry name" value="FAD-DEPENDENT MONOOXYGENASE"/>
    <property type="match status" value="1"/>
</dbReference>
<dbReference type="InterPro" id="IPR002938">
    <property type="entry name" value="FAD-bd"/>
</dbReference>
<name>A0A7L4YNG0_9ACTN</name>
<proteinExistence type="predicted"/>
<dbReference type="SUPFAM" id="SSF51905">
    <property type="entry name" value="FAD/NAD(P)-binding domain"/>
    <property type="match status" value="1"/>
</dbReference>
<dbReference type="OrthoDB" id="9791689at2"/>
<dbReference type="Gene3D" id="3.30.9.10">
    <property type="entry name" value="D-Amino Acid Oxidase, subunit A, domain 2"/>
    <property type="match status" value="1"/>
</dbReference>
<dbReference type="Proteomes" id="UP000463857">
    <property type="component" value="Chromosome"/>
</dbReference>
<dbReference type="Pfam" id="PF01494">
    <property type="entry name" value="FAD_binding_3"/>
    <property type="match status" value="1"/>
</dbReference>
<dbReference type="Gene3D" id="3.50.50.60">
    <property type="entry name" value="FAD/NAD(P)-binding domain"/>
    <property type="match status" value="1"/>
</dbReference>
<dbReference type="InterPro" id="IPR036188">
    <property type="entry name" value="FAD/NAD-bd_sf"/>
</dbReference>
<dbReference type="PRINTS" id="PR00420">
    <property type="entry name" value="RNGMNOXGNASE"/>
</dbReference>
<organism evidence="3 4">
    <name type="scientific">Epidermidibacterium keratini</name>
    <dbReference type="NCBI Taxonomy" id="1891644"/>
    <lineage>
        <taxon>Bacteria</taxon>
        <taxon>Bacillati</taxon>
        <taxon>Actinomycetota</taxon>
        <taxon>Actinomycetes</taxon>
        <taxon>Sporichthyales</taxon>
        <taxon>Sporichthyaceae</taxon>
        <taxon>Epidermidibacterium</taxon>
    </lineage>
</organism>
<dbReference type="EMBL" id="CP047156">
    <property type="protein sequence ID" value="QHC00805.1"/>
    <property type="molecule type" value="Genomic_DNA"/>
</dbReference>
<dbReference type="RefSeq" id="WP_159545652.1">
    <property type="nucleotide sequence ID" value="NZ_CP047156.1"/>
</dbReference>
<dbReference type="InParanoid" id="A0A7L4YNG0"/>
<evidence type="ECO:0000256" key="1">
    <source>
        <dbReference type="ARBA" id="ARBA00023002"/>
    </source>
</evidence>
<dbReference type="PANTHER" id="PTHR43476">
    <property type="entry name" value="3-(3-HYDROXY-PHENYL)PROPIONATE/3-HYDROXYCINNAMIC ACID HYDROXYLASE"/>
    <property type="match status" value="1"/>
</dbReference>
<dbReference type="InterPro" id="IPR050631">
    <property type="entry name" value="PheA/TfdB_FAD_monoxygenase"/>
</dbReference>
<evidence type="ECO:0000313" key="4">
    <source>
        <dbReference type="Proteomes" id="UP000463857"/>
    </source>
</evidence>
<keyword evidence="4" id="KW-1185">Reference proteome</keyword>
<accession>A0A7L4YNG0</accession>
<dbReference type="NCBIfam" id="NF006091">
    <property type="entry name" value="PRK08243.1"/>
    <property type="match status" value="1"/>
</dbReference>
<protein>
    <submittedName>
        <fullName evidence="3">4-hydroxybenzoate 3-monooxygenase</fullName>
        <ecNumber evidence="3">1.14.13.2</ecNumber>
    </submittedName>
</protein>
<evidence type="ECO:0000259" key="2">
    <source>
        <dbReference type="Pfam" id="PF01494"/>
    </source>
</evidence>
<keyword evidence="1 3" id="KW-0560">Oxidoreductase</keyword>